<dbReference type="AlphaFoldDB" id="A0A285QI26"/>
<dbReference type="OrthoDB" id="7585904at2"/>
<evidence type="ECO:0000256" key="1">
    <source>
        <dbReference type="SAM" id="MobiDB-lite"/>
    </source>
</evidence>
<dbReference type="Proteomes" id="UP000219494">
    <property type="component" value="Unassembled WGS sequence"/>
</dbReference>
<organism evidence="2 3">
    <name type="scientific">Sphingomonas guangdongensis</name>
    <dbReference type="NCBI Taxonomy" id="1141890"/>
    <lineage>
        <taxon>Bacteria</taxon>
        <taxon>Pseudomonadati</taxon>
        <taxon>Pseudomonadota</taxon>
        <taxon>Alphaproteobacteria</taxon>
        <taxon>Sphingomonadales</taxon>
        <taxon>Sphingomonadaceae</taxon>
        <taxon>Sphingomonas</taxon>
    </lineage>
</organism>
<accession>A0A285QI26</accession>
<dbReference type="EMBL" id="OBMI01000001">
    <property type="protein sequence ID" value="SOB81168.1"/>
    <property type="molecule type" value="Genomic_DNA"/>
</dbReference>
<gene>
    <name evidence="2" type="ORF">SAMN06297144_1433</name>
</gene>
<evidence type="ECO:0000313" key="3">
    <source>
        <dbReference type="Proteomes" id="UP000219494"/>
    </source>
</evidence>
<protein>
    <submittedName>
        <fullName evidence="2">Uncharacterized protein</fullName>
    </submittedName>
</protein>
<feature type="compositionally biased region" description="Basic and acidic residues" evidence="1">
    <location>
        <begin position="25"/>
        <end position="34"/>
    </location>
</feature>
<sequence length="99" mass="11143">MAMLENFDRNDLARVLRHLRDAAEERRALDHEEAGTGVTDPEWPHGGSYADRLRTSIESSRRAVSDQQVLAAWQMTTGEAGDPDADLLIAEIERRNLDL</sequence>
<proteinExistence type="predicted"/>
<evidence type="ECO:0000313" key="2">
    <source>
        <dbReference type="EMBL" id="SOB81168.1"/>
    </source>
</evidence>
<reference evidence="2 3" key="1">
    <citation type="submission" date="2017-07" db="EMBL/GenBank/DDBJ databases">
        <authorList>
            <person name="Sun Z.S."/>
            <person name="Albrecht U."/>
            <person name="Echele G."/>
            <person name="Lee C.C."/>
        </authorList>
    </citation>
    <scope>NUCLEOTIDE SEQUENCE [LARGE SCALE GENOMIC DNA]</scope>
    <source>
        <strain evidence="2 3">CGMCC 1.12672</strain>
    </source>
</reference>
<name>A0A285QI26_9SPHN</name>
<feature type="region of interest" description="Disordered" evidence="1">
    <location>
        <begin position="25"/>
        <end position="50"/>
    </location>
</feature>
<keyword evidence="3" id="KW-1185">Reference proteome</keyword>